<proteinExistence type="predicted"/>
<evidence type="ECO:0000313" key="3">
    <source>
        <dbReference type="Proteomes" id="UP000187209"/>
    </source>
</evidence>
<protein>
    <submittedName>
        <fullName evidence="2">Uncharacterized protein</fullName>
    </submittedName>
</protein>
<sequence length="469" mass="55724">MNSTHFSLDSSCLRKLISAQVSSPPSQKNKIVGPLKFISVNKGIRSLQASPPDQRSPFSSGSTSPNIGPGKYHPNINDHSPSFEFSRCKRFGSGDFFAHLFLHKEKTEKDKKKLKERIGKNKEEAFKSREERTKLVQARATMYEIRGEVTRTAKKNLEQEKKAKISMNLKDKFRRYRYRMRLPELAVIKKSWIALVSVIAFGTICRLRVGMKKITKKNVRHFLEWFILISKCIGKFVRLNKKLKYEKSMRVISINLLKPIKFWLKSRRKHHLRVVTGLIEQSLTKCIFDKLITQWKNKIVTIQRNFRIAIFFKISLYESLINKWNKAELEVFKKTSTKHFRRRRAISISNIKQERSIEGCSSIPTDIKLYYMKEYIKTRVKNFTREYNTYKVQFKKIHKENMKNRYILGKDDILEYPEKPKKPRIFKEMNLERYENLISTALNEQSRWQEILSCQDNLHMKDYKQRIKY</sequence>
<gene>
    <name evidence="2" type="ORF">SteCoe_35817</name>
</gene>
<reference evidence="2 3" key="1">
    <citation type="submission" date="2016-11" db="EMBL/GenBank/DDBJ databases">
        <title>The macronuclear genome of Stentor coeruleus: a giant cell with tiny introns.</title>
        <authorList>
            <person name="Slabodnick M."/>
            <person name="Ruby J.G."/>
            <person name="Reiff S.B."/>
            <person name="Swart E.C."/>
            <person name="Gosai S."/>
            <person name="Prabakaran S."/>
            <person name="Witkowska E."/>
            <person name="Larue G.E."/>
            <person name="Fisher S."/>
            <person name="Freeman R.M."/>
            <person name="Gunawardena J."/>
            <person name="Chu W."/>
            <person name="Stover N.A."/>
            <person name="Gregory B.D."/>
            <person name="Nowacki M."/>
            <person name="Derisi J."/>
            <person name="Roy S.W."/>
            <person name="Marshall W.F."/>
            <person name="Sood P."/>
        </authorList>
    </citation>
    <scope>NUCLEOTIDE SEQUENCE [LARGE SCALE GENOMIC DNA]</scope>
    <source>
        <strain evidence="2">WM001</strain>
    </source>
</reference>
<comment type="caution">
    <text evidence="2">The sequence shown here is derived from an EMBL/GenBank/DDBJ whole genome shotgun (WGS) entry which is preliminary data.</text>
</comment>
<organism evidence="2 3">
    <name type="scientific">Stentor coeruleus</name>
    <dbReference type="NCBI Taxonomy" id="5963"/>
    <lineage>
        <taxon>Eukaryota</taxon>
        <taxon>Sar</taxon>
        <taxon>Alveolata</taxon>
        <taxon>Ciliophora</taxon>
        <taxon>Postciliodesmatophora</taxon>
        <taxon>Heterotrichea</taxon>
        <taxon>Heterotrichida</taxon>
        <taxon>Stentoridae</taxon>
        <taxon>Stentor</taxon>
    </lineage>
</organism>
<keyword evidence="3" id="KW-1185">Reference proteome</keyword>
<feature type="compositionally biased region" description="Polar residues" evidence="1">
    <location>
        <begin position="47"/>
        <end position="66"/>
    </location>
</feature>
<accession>A0A1R2ARN3</accession>
<dbReference type="EMBL" id="MPUH01001562">
    <property type="protein sequence ID" value="OMJ67105.1"/>
    <property type="molecule type" value="Genomic_DNA"/>
</dbReference>
<name>A0A1R2ARN3_9CILI</name>
<dbReference type="AlphaFoldDB" id="A0A1R2ARN3"/>
<evidence type="ECO:0000313" key="2">
    <source>
        <dbReference type="EMBL" id="OMJ67105.1"/>
    </source>
</evidence>
<dbReference type="OrthoDB" id="324150at2759"/>
<feature type="region of interest" description="Disordered" evidence="1">
    <location>
        <begin position="47"/>
        <end position="78"/>
    </location>
</feature>
<evidence type="ECO:0000256" key="1">
    <source>
        <dbReference type="SAM" id="MobiDB-lite"/>
    </source>
</evidence>
<dbReference type="Proteomes" id="UP000187209">
    <property type="component" value="Unassembled WGS sequence"/>
</dbReference>